<feature type="transmembrane region" description="Helical" evidence="13">
    <location>
        <begin position="165"/>
        <end position="184"/>
    </location>
</feature>
<feature type="transmembrane region" description="Helical" evidence="13">
    <location>
        <begin position="81"/>
        <end position="108"/>
    </location>
</feature>
<dbReference type="GO" id="GO:0005886">
    <property type="term" value="C:plasma membrane"/>
    <property type="evidence" value="ECO:0007669"/>
    <property type="project" value="UniProtKB-SubCell"/>
</dbReference>
<dbReference type="SUPFAM" id="SSF63380">
    <property type="entry name" value="Riboflavin synthase domain-like"/>
    <property type="match status" value="1"/>
</dbReference>
<name>A0A6G1GNK5_9PEZI</name>
<dbReference type="PROSITE" id="PS51384">
    <property type="entry name" value="FAD_FR"/>
    <property type="match status" value="1"/>
</dbReference>
<keyword evidence="5" id="KW-1003">Cell membrane</keyword>
<dbReference type="EC" id="1.16.1.9" evidence="3"/>
<dbReference type="InterPro" id="IPR017927">
    <property type="entry name" value="FAD-bd_FR_type"/>
</dbReference>
<evidence type="ECO:0000256" key="8">
    <source>
        <dbReference type="ARBA" id="ARBA00022989"/>
    </source>
</evidence>
<keyword evidence="8 13" id="KW-1133">Transmembrane helix</keyword>
<dbReference type="Pfam" id="PF01794">
    <property type="entry name" value="Ferric_reduct"/>
    <property type="match status" value="1"/>
</dbReference>
<dbReference type="InterPro" id="IPR013112">
    <property type="entry name" value="FAD-bd_8"/>
</dbReference>
<sequence length="482" mass="53916">SQAITPFVGQFEYGHWCTYYYVCILFILMLVHLYTLWQDRASKPTTSGSAKTSGATIWTKALAAGRWISYRRLSIPRQLRGILNFPSFGVLALLLATIVLLTCMVFAARPYYRQHFGYGSPPIAIRSGLMAFACVPILIALAGKANIVTLLTGISHEKLNVIHQWVAWMSLVLSLIHTIPFFTASVWEGGAARVKSEFYRNGPLYSGVPPLAMLLGLCMLSLPPLRKWAYETFYYLHVLMAVTYVGLLFWHADNTEDSWSYLWATIALWLASYLARAFWYTRPLNIHNEWLAGAPTTLTKLAGDMTEIEVLAPPGFTWRPSQHVFLRFPRISPLDNHPFTIVSAPLPKPLTDEKDFPGLQHRQTLTFLARAHAGFTKKLAAYTAASPDQTASAWIDGPYGGITRPIERLYDTMILVAGGTGITASLSWLLHVVQSAKAYPDAVRTKKIVLIWSMKESTHFGWVESLLAEAVATAREIETLDI</sequence>
<keyword evidence="7" id="KW-0249">Electron transport</keyword>
<evidence type="ECO:0000259" key="14">
    <source>
        <dbReference type="PROSITE" id="PS51384"/>
    </source>
</evidence>
<keyword evidence="11 13" id="KW-0472">Membrane</keyword>
<dbReference type="AlphaFoldDB" id="A0A6G1GNK5"/>
<dbReference type="GO" id="GO:0006826">
    <property type="term" value="P:iron ion transport"/>
    <property type="evidence" value="ECO:0007669"/>
    <property type="project" value="TreeGrafter"/>
</dbReference>
<keyword evidence="16" id="KW-1185">Reference proteome</keyword>
<keyword evidence="4" id="KW-0813">Transport</keyword>
<evidence type="ECO:0000256" key="1">
    <source>
        <dbReference type="ARBA" id="ARBA00004651"/>
    </source>
</evidence>
<evidence type="ECO:0000256" key="6">
    <source>
        <dbReference type="ARBA" id="ARBA00022692"/>
    </source>
</evidence>
<evidence type="ECO:0000256" key="2">
    <source>
        <dbReference type="ARBA" id="ARBA00006278"/>
    </source>
</evidence>
<reference evidence="15" key="1">
    <citation type="journal article" date="2020" name="Stud. Mycol.">
        <title>101 Dothideomycetes genomes: a test case for predicting lifestyles and emergence of pathogens.</title>
        <authorList>
            <person name="Haridas S."/>
            <person name="Albert R."/>
            <person name="Binder M."/>
            <person name="Bloem J."/>
            <person name="Labutti K."/>
            <person name="Salamov A."/>
            <person name="Andreopoulos B."/>
            <person name="Baker S."/>
            <person name="Barry K."/>
            <person name="Bills G."/>
            <person name="Bluhm B."/>
            <person name="Cannon C."/>
            <person name="Castanera R."/>
            <person name="Culley D."/>
            <person name="Daum C."/>
            <person name="Ezra D."/>
            <person name="Gonzalez J."/>
            <person name="Henrissat B."/>
            <person name="Kuo A."/>
            <person name="Liang C."/>
            <person name="Lipzen A."/>
            <person name="Lutzoni F."/>
            <person name="Magnuson J."/>
            <person name="Mondo S."/>
            <person name="Nolan M."/>
            <person name="Ohm R."/>
            <person name="Pangilinan J."/>
            <person name="Park H.-J."/>
            <person name="Ramirez L."/>
            <person name="Alfaro M."/>
            <person name="Sun H."/>
            <person name="Tritt A."/>
            <person name="Yoshinaga Y."/>
            <person name="Zwiers L.-H."/>
            <person name="Turgeon B."/>
            <person name="Goodwin S."/>
            <person name="Spatafora J."/>
            <person name="Crous P."/>
            <person name="Grigoriev I."/>
        </authorList>
    </citation>
    <scope>NUCLEOTIDE SEQUENCE</scope>
    <source>
        <strain evidence="15">CBS 113979</strain>
    </source>
</reference>
<evidence type="ECO:0000256" key="11">
    <source>
        <dbReference type="ARBA" id="ARBA00023136"/>
    </source>
</evidence>
<dbReference type="SFLD" id="SFLDS00052">
    <property type="entry name" value="Ferric_Reductase_Domain"/>
    <property type="match status" value="1"/>
</dbReference>
<evidence type="ECO:0000256" key="4">
    <source>
        <dbReference type="ARBA" id="ARBA00022448"/>
    </source>
</evidence>
<dbReference type="InterPro" id="IPR039261">
    <property type="entry name" value="FNR_nucleotide-bd"/>
</dbReference>
<keyword evidence="10" id="KW-0406">Ion transport</keyword>
<feature type="non-terminal residue" evidence="15">
    <location>
        <position position="1"/>
    </location>
</feature>
<dbReference type="EMBL" id="ML977183">
    <property type="protein sequence ID" value="KAF1982501.1"/>
    <property type="molecule type" value="Genomic_DNA"/>
</dbReference>
<proteinExistence type="inferred from homology"/>
<feature type="domain" description="FAD-binding FR-type" evidence="14">
    <location>
        <begin position="288"/>
        <end position="405"/>
    </location>
</feature>
<evidence type="ECO:0000256" key="9">
    <source>
        <dbReference type="ARBA" id="ARBA00023002"/>
    </source>
</evidence>
<keyword evidence="9" id="KW-0560">Oxidoreductase</keyword>
<dbReference type="InterPro" id="IPR017938">
    <property type="entry name" value="Riboflavin_synthase-like_b-brl"/>
</dbReference>
<dbReference type="Proteomes" id="UP000800041">
    <property type="component" value="Unassembled WGS sequence"/>
</dbReference>
<organism evidence="15 16">
    <name type="scientific">Aulographum hederae CBS 113979</name>
    <dbReference type="NCBI Taxonomy" id="1176131"/>
    <lineage>
        <taxon>Eukaryota</taxon>
        <taxon>Fungi</taxon>
        <taxon>Dikarya</taxon>
        <taxon>Ascomycota</taxon>
        <taxon>Pezizomycotina</taxon>
        <taxon>Dothideomycetes</taxon>
        <taxon>Pleosporomycetidae</taxon>
        <taxon>Aulographales</taxon>
        <taxon>Aulographaceae</taxon>
    </lineage>
</organism>
<dbReference type="GO" id="GO:0015677">
    <property type="term" value="P:copper ion import"/>
    <property type="evidence" value="ECO:0007669"/>
    <property type="project" value="TreeGrafter"/>
</dbReference>
<evidence type="ECO:0000256" key="3">
    <source>
        <dbReference type="ARBA" id="ARBA00012668"/>
    </source>
</evidence>
<evidence type="ECO:0000256" key="7">
    <source>
        <dbReference type="ARBA" id="ARBA00022982"/>
    </source>
</evidence>
<dbReference type="InterPro" id="IPR051410">
    <property type="entry name" value="Ferric/Cupric_Reductase"/>
</dbReference>
<feature type="transmembrane region" description="Helical" evidence="13">
    <location>
        <begin position="18"/>
        <end position="37"/>
    </location>
</feature>
<evidence type="ECO:0000256" key="10">
    <source>
        <dbReference type="ARBA" id="ARBA00023065"/>
    </source>
</evidence>
<evidence type="ECO:0000313" key="16">
    <source>
        <dbReference type="Proteomes" id="UP000800041"/>
    </source>
</evidence>
<evidence type="ECO:0000256" key="5">
    <source>
        <dbReference type="ARBA" id="ARBA00022475"/>
    </source>
</evidence>
<accession>A0A6G1GNK5</accession>
<dbReference type="PANTHER" id="PTHR32361:SF23">
    <property type="entry name" value="FERRIC-CHELATE REDUCTASE"/>
    <property type="match status" value="1"/>
</dbReference>
<dbReference type="InterPro" id="IPR013130">
    <property type="entry name" value="Fe3_Rdtase_TM_dom"/>
</dbReference>
<evidence type="ECO:0000256" key="13">
    <source>
        <dbReference type="SAM" id="Phobius"/>
    </source>
</evidence>
<feature type="transmembrane region" description="Helical" evidence="13">
    <location>
        <begin position="234"/>
        <end position="252"/>
    </location>
</feature>
<dbReference type="OrthoDB" id="17725at2759"/>
<dbReference type="Pfam" id="PF08022">
    <property type="entry name" value="FAD_binding_8"/>
    <property type="match status" value="1"/>
</dbReference>
<dbReference type="Pfam" id="PF08030">
    <property type="entry name" value="NAD_binding_6"/>
    <property type="match status" value="1"/>
</dbReference>
<feature type="transmembrane region" description="Helical" evidence="13">
    <location>
        <begin position="204"/>
        <end position="222"/>
    </location>
</feature>
<dbReference type="InterPro" id="IPR013121">
    <property type="entry name" value="Fe_red_NAD-bd_6"/>
</dbReference>
<dbReference type="GO" id="GO:0006879">
    <property type="term" value="P:intracellular iron ion homeostasis"/>
    <property type="evidence" value="ECO:0007669"/>
    <property type="project" value="TreeGrafter"/>
</dbReference>
<evidence type="ECO:0000313" key="15">
    <source>
        <dbReference type="EMBL" id="KAF1982501.1"/>
    </source>
</evidence>
<protein>
    <recommendedName>
        <fullName evidence="3">ferric-chelate reductase (NADPH)</fullName>
        <ecNumber evidence="3">1.16.1.9</ecNumber>
    </recommendedName>
</protein>
<dbReference type="SUPFAM" id="SSF52343">
    <property type="entry name" value="Ferredoxin reductase-like, C-terminal NADP-linked domain"/>
    <property type="match status" value="1"/>
</dbReference>
<keyword evidence="6 13" id="KW-0812">Transmembrane</keyword>
<gene>
    <name evidence="15" type="ORF">K402DRAFT_312645</name>
</gene>
<comment type="subcellular location">
    <subcellularLocation>
        <location evidence="1">Cell membrane</location>
        <topology evidence="1">Multi-pass membrane protein</topology>
    </subcellularLocation>
</comment>
<feature type="non-terminal residue" evidence="15">
    <location>
        <position position="482"/>
    </location>
</feature>
<dbReference type="CDD" id="cd06186">
    <property type="entry name" value="NOX_Duox_like_FAD_NADP"/>
    <property type="match status" value="1"/>
</dbReference>
<dbReference type="Gene3D" id="3.40.50.80">
    <property type="entry name" value="Nucleotide-binding domain of ferredoxin-NADP reductase (FNR) module"/>
    <property type="match status" value="1"/>
</dbReference>
<feature type="transmembrane region" description="Helical" evidence="13">
    <location>
        <begin position="258"/>
        <end position="279"/>
    </location>
</feature>
<dbReference type="PANTHER" id="PTHR32361">
    <property type="entry name" value="FERRIC/CUPRIC REDUCTASE TRANSMEMBRANE COMPONENT"/>
    <property type="match status" value="1"/>
</dbReference>
<feature type="transmembrane region" description="Helical" evidence="13">
    <location>
        <begin position="128"/>
        <end position="153"/>
    </location>
</feature>
<comment type="catalytic activity">
    <reaction evidence="12">
        <text>2 a Fe(II)-siderophore + NADP(+) + H(+) = 2 a Fe(III)-siderophore + NADPH</text>
        <dbReference type="Rhea" id="RHEA:28795"/>
        <dbReference type="Rhea" id="RHEA-COMP:11342"/>
        <dbReference type="Rhea" id="RHEA-COMP:11344"/>
        <dbReference type="ChEBI" id="CHEBI:15378"/>
        <dbReference type="ChEBI" id="CHEBI:29033"/>
        <dbReference type="ChEBI" id="CHEBI:29034"/>
        <dbReference type="ChEBI" id="CHEBI:57783"/>
        <dbReference type="ChEBI" id="CHEBI:58349"/>
        <dbReference type="EC" id="1.16.1.9"/>
    </reaction>
</comment>
<dbReference type="GO" id="GO:0052851">
    <property type="term" value="F:ferric-chelate reductase (NADPH) activity"/>
    <property type="evidence" value="ECO:0007669"/>
    <property type="project" value="UniProtKB-EC"/>
</dbReference>
<evidence type="ECO:0000256" key="12">
    <source>
        <dbReference type="ARBA" id="ARBA00048483"/>
    </source>
</evidence>
<dbReference type="SFLD" id="SFLDG01168">
    <property type="entry name" value="Ferric_reductase_subgroup_(FRE"/>
    <property type="match status" value="1"/>
</dbReference>
<comment type="similarity">
    <text evidence="2">Belongs to the ferric reductase (FRE) family.</text>
</comment>